<reference evidence="1 2" key="1">
    <citation type="journal article" date="2011" name="J. Bacteriol.">
        <title>Complete genome sequence and updated annotation of Desulfovibrio alaskensis G20.</title>
        <authorList>
            <person name="Hauser L.J."/>
            <person name="Land M.L."/>
            <person name="Brown S.D."/>
            <person name="Larimer F."/>
            <person name="Keller K.L."/>
            <person name="Rapp-Giles B.J."/>
            <person name="Price M.N."/>
            <person name="Lin M."/>
            <person name="Bruce D.C."/>
            <person name="Detter J.C."/>
            <person name="Tapia R."/>
            <person name="Han C.S."/>
            <person name="Goodwin L.A."/>
            <person name="Cheng J.F."/>
            <person name="Pitluck S."/>
            <person name="Copeland A."/>
            <person name="Lucas S."/>
            <person name="Nolan M."/>
            <person name="Lapidus A.L."/>
            <person name="Palumbo A.V."/>
            <person name="Wall J.D."/>
        </authorList>
    </citation>
    <scope>NUCLEOTIDE SEQUENCE [LARGE SCALE GENOMIC DNA]</scope>
    <source>
        <strain evidence="2">ATCC BAA 1058 / DSM 17464 / G20</strain>
    </source>
</reference>
<sequence>MNSTDSPPRSAAPLCAGPLTVLGIDVTSAPGRRKPLACAAGILQADTLHIDRLHAVTALHGLPRHTGANTPWQAEMLLCAPPASLEHLLAHKGPWIAGFDMPFGLPAAFLHWWQQAQRDCRTPLRKAAPLCEPASELPCWQDYVSSLAQLDKDAFRQTIYAFMNTRPTGHKLPLRLTDAQTAAQSPLRLNYVPVGRMFHALVPLLASCGINIPLLRPTTDSRTAIEVYPALAARAVLGNPPRYKDGTGAQRQQRTQARAALLEALPEYCRTIGGLALSVRPQLYQTMLQDTAGDFADALLCAVLTALAVRRRDAGMPPVPHLKMYHEGCIALQDMFCPPQPHGSGTTAPA</sequence>
<dbReference type="RefSeq" id="WP_011366857.1">
    <property type="nucleotide sequence ID" value="NC_007519.1"/>
</dbReference>
<dbReference type="Proteomes" id="UP000002710">
    <property type="component" value="Chromosome"/>
</dbReference>
<dbReference type="eggNOG" id="ENOG502Z90B">
    <property type="taxonomic scope" value="Bacteria"/>
</dbReference>
<dbReference type="EMBL" id="CP000112">
    <property type="protein sequence ID" value="ABB37596.1"/>
    <property type="molecule type" value="Genomic_DNA"/>
</dbReference>
<dbReference type="InterPro" id="IPR007362">
    <property type="entry name" value="DUF429"/>
</dbReference>
<keyword evidence="2" id="KW-1185">Reference proteome</keyword>
<organism evidence="1 2">
    <name type="scientific">Oleidesulfovibrio alaskensis (strain ATCC BAA-1058 / DSM 17464 / G20)</name>
    <name type="common">Desulfovibrio alaskensis</name>
    <dbReference type="NCBI Taxonomy" id="207559"/>
    <lineage>
        <taxon>Bacteria</taxon>
        <taxon>Pseudomonadati</taxon>
        <taxon>Thermodesulfobacteriota</taxon>
        <taxon>Desulfovibrionia</taxon>
        <taxon>Desulfovibrionales</taxon>
        <taxon>Desulfovibrionaceae</taxon>
        <taxon>Oleidesulfovibrio</taxon>
    </lineage>
</organism>
<dbReference type="HOGENOM" id="CLU_061756_0_0_7"/>
<evidence type="ECO:0000313" key="2">
    <source>
        <dbReference type="Proteomes" id="UP000002710"/>
    </source>
</evidence>
<dbReference type="STRING" id="207559.Dde_0795"/>
<name>Q314Q0_OLEA2</name>
<dbReference type="KEGG" id="dde:Dde_0795"/>
<protein>
    <recommendedName>
        <fullName evidence="3">DUF429 domain-containing protein</fullName>
    </recommendedName>
</protein>
<evidence type="ECO:0008006" key="3">
    <source>
        <dbReference type="Google" id="ProtNLM"/>
    </source>
</evidence>
<proteinExistence type="predicted"/>
<dbReference type="Pfam" id="PF04250">
    <property type="entry name" value="DUF429"/>
    <property type="match status" value="1"/>
</dbReference>
<evidence type="ECO:0000313" key="1">
    <source>
        <dbReference type="EMBL" id="ABB37596.1"/>
    </source>
</evidence>
<gene>
    <name evidence="1" type="ordered locus">Dde_0795</name>
</gene>
<accession>Q314Q0</accession>
<dbReference type="AlphaFoldDB" id="Q314Q0"/>